<organism evidence="3 4">
    <name type="scientific">Colletotrichum tofieldiae</name>
    <dbReference type="NCBI Taxonomy" id="708197"/>
    <lineage>
        <taxon>Eukaryota</taxon>
        <taxon>Fungi</taxon>
        <taxon>Dikarya</taxon>
        <taxon>Ascomycota</taxon>
        <taxon>Pezizomycotina</taxon>
        <taxon>Sordariomycetes</taxon>
        <taxon>Hypocreomycetidae</taxon>
        <taxon>Glomerellales</taxon>
        <taxon>Glomerellaceae</taxon>
        <taxon>Colletotrichum</taxon>
        <taxon>Colletotrichum spaethianum species complex</taxon>
    </lineage>
</organism>
<gene>
    <name evidence="3" type="ORF">CT0861_04737</name>
</gene>
<dbReference type="AlphaFoldDB" id="A0A161WFI9"/>
<feature type="domain" description="PH" evidence="2">
    <location>
        <begin position="367"/>
        <end position="478"/>
    </location>
</feature>
<evidence type="ECO:0000313" key="3">
    <source>
        <dbReference type="EMBL" id="KZL69486.1"/>
    </source>
</evidence>
<keyword evidence="4" id="KW-1185">Reference proteome</keyword>
<accession>A0A161WFI9</accession>
<dbReference type="Pfam" id="PF23076">
    <property type="entry name" value="PH_FT_C"/>
    <property type="match status" value="1"/>
</dbReference>
<evidence type="ECO:0000259" key="1">
    <source>
        <dbReference type="Pfam" id="PF23074"/>
    </source>
</evidence>
<feature type="domain" description="PH" evidence="1">
    <location>
        <begin position="255"/>
        <end position="363"/>
    </location>
</feature>
<evidence type="ECO:0000259" key="2">
    <source>
        <dbReference type="Pfam" id="PF23076"/>
    </source>
</evidence>
<dbReference type="InterPro" id="IPR057081">
    <property type="entry name" value="PH_N"/>
</dbReference>
<reference evidence="3 4" key="1">
    <citation type="submission" date="2015-06" db="EMBL/GenBank/DDBJ databases">
        <title>Survival trade-offs in plant roots during colonization by closely related pathogenic and mutualistic fungi.</title>
        <authorList>
            <person name="Hacquard S."/>
            <person name="Kracher B."/>
            <person name="Hiruma K."/>
            <person name="Weinman A."/>
            <person name="Muench P."/>
            <person name="Garrido Oter R."/>
            <person name="Ver Loren van Themaat E."/>
            <person name="Dallerey J.-F."/>
            <person name="Damm U."/>
            <person name="Henrissat B."/>
            <person name="Lespinet O."/>
            <person name="Thon M."/>
            <person name="Kemen E."/>
            <person name="McHardy A.C."/>
            <person name="Schulze-Lefert P."/>
            <person name="O'Connell R.J."/>
        </authorList>
    </citation>
    <scope>NUCLEOTIDE SEQUENCE [LARGE SCALE GENOMIC DNA]</scope>
    <source>
        <strain evidence="3 4">0861</strain>
    </source>
</reference>
<dbReference type="Pfam" id="PF23074">
    <property type="entry name" value="PH_FT_N"/>
    <property type="match status" value="1"/>
</dbReference>
<name>A0A161WFI9_9PEZI</name>
<dbReference type="Proteomes" id="UP000076552">
    <property type="component" value="Unassembled WGS sequence"/>
</dbReference>
<proteinExistence type="predicted"/>
<dbReference type="InterPro" id="IPR057082">
    <property type="entry name" value="PH_C"/>
</dbReference>
<comment type="caution">
    <text evidence="3">The sequence shown here is derived from an EMBL/GenBank/DDBJ whole genome shotgun (WGS) entry which is preliminary data.</text>
</comment>
<evidence type="ECO:0000313" key="4">
    <source>
        <dbReference type="Proteomes" id="UP000076552"/>
    </source>
</evidence>
<dbReference type="EMBL" id="LFIV01000105">
    <property type="protein sequence ID" value="KZL69486.1"/>
    <property type="molecule type" value="Genomic_DNA"/>
</dbReference>
<protein>
    <submittedName>
        <fullName evidence="3">Uncharacterized protein</fullName>
    </submittedName>
</protein>
<sequence>MEQSLQKIDYRLLKGCCLEAERAEIVSVSLEGLRMALPESYGGPINALVAEMRKCARLLRDLADLSQIHFNRVPILLNYLQIILPCLSRTLRDINDYYEDRTVSKDIRWRKMYHKMSQEVGGLPLPQRFTLYNHFLDCLRQLLVMSPQFDLNGLESLRTRIIEMREARGLVTPTQVGPVLRPETLLMPATQDPTVHWAEQIFSLPLPSRTALKHNRTSRAYGPFQAWGQLNIPKETKMLFRRHCDGLPRCTASANVNTRPFDEDRLALMTYLNLVNHTPYILLRTYHLGAPWFSLRGTHELVIQREENCLQLKRWSVSERMPKIWASLYFKTWEELTLFHCTFVSLKARNTMTINMNAKEFKLAGEKKTFQAQIIDDGFKHSLMVYQDVATQGFRLHAAVWDGELRLCPVWTAFVTHQSASPTWLRRKTRHRVWLKDIQLYVFCKEYRQQNQRKGEAGAFEINFVSEDGAAHFHEAFYSTPSEPSTGSPEAIEDTK</sequence>